<organism evidence="2 3">
    <name type="scientific">Macrophomina phaseolina (strain MS6)</name>
    <name type="common">Charcoal rot fungus</name>
    <dbReference type="NCBI Taxonomy" id="1126212"/>
    <lineage>
        <taxon>Eukaryota</taxon>
        <taxon>Fungi</taxon>
        <taxon>Dikarya</taxon>
        <taxon>Ascomycota</taxon>
        <taxon>Pezizomycotina</taxon>
        <taxon>Dothideomycetes</taxon>
        <taxon>Dothideomycetes incertae sedis</taxon>
        <taxon>Botryosphaeriales</taxon>
        <taxon>Botryosphaeriaceae</taxon>
        <taxon>Macrophomina</taxon>
    </lineage>
</organism>
<name>K2RQU2_MACPH</name>
<feature type="transmembrane region" description="Helical" evidence="1">
    <location>
        <begin position="46"/>
        <end position="64"/>
    </location>
</feature>
<keyword evidence="1" id="KW-0472">Membrane</keyword>
<gene>
    <name evidence="2" type="ORF">MPH_05763</name>
</gene>
<dbReference type="VEuPathDB" id="FungiDB:MPH_05763"/>
<dbReference type="EMBL" id="AHHD01000257">
    <property type="protein sequence ID" value="EKG17073.1"/>
    <property type="molecule type" value="Genomic_DNA"/>
</dbReference>
<dbReference type="InParanoid" id="K2RQU2"/>
<protein>
    <submittedName>
        <fullName evidence="2">Uncharacterized protein</fullName>
    </submittedName>
</protein>
<evidence type="ECO:0000313" key="2">
    <source>
        <dbReference type="EMBL" id="EKG17073.1"/>
    </source>
</evidence>
<evidence type="ECO:0000256" key="1">
    <source>
        <dbReference type="SAM" id="Phobius"/>
    </source>
</evidence>
<proteinExistence type="predicted"/>
<dbReference type="Proteomes" id="UP000007129">
    <property type="component" value="Unassembled WGS sequence"/>
</dbReference>
<keyword evidence="1" id="KW-1133">Transmembrane helix</keyword>
<dbReference type="AlphaFoldDB" id="K2RQU2"/>
<reference evidence="2 3" key="1">
    <citation type="journal article" date="2012" name="BMC Genomics">
        <title>Tools to kill: Genome of one of the most destructive plant pathogenic fungi Macrophomina phaseolina.</title>
        <authorList>
            <person name="Islam M.S."/>
            <person name="Haque M.S."/>
            <person name="Islam M.M."/>
            <person name="Emdad E.M."/>
            <person name="Halim A."/>
            <person name="Hossen Q.M.M."/>
            <person name="Hossain M.Z."/>
            <person name="Ahmed B."/>
            <person name="Rahim S."/>
            <person name="Rahman M.S."/>
            <person name="Alam M.M."/>
            <person name="Hou S."/>
            <person name="Wan X."/>
            <person name="Saito J.A."/>
            <person name="Alam M."/>
        </authorList>
    </citation>
    <scope>NUCLEOTIDE SEQUENCE [LARGE SCALE GENOMIC DNA]</scope>
    <source>
        <strain evidence="2 3">MS6</strain>
    </source>
</reference>
<sequence length="198" mass="22418">MSKKRRNFENITIFSSGYCSRSHSYSFKTVSIRAELRTSRVARKSANFLLVSFVSVAADIIQLLKSSTKKRLIKRCYSAASMLGFSRCCKAIRPTSHRPRVAGQSAKFTAITSLVAGLPQQLYIQRRVRNTRLESQPVGIKAAARPTYYSRHNKFRGRIHPDDIRSKDIQQASQCAPPTALGGHWKRTAQRRMATWPT</sequence>
<comment type="caution">
    <text evidence="2">The sequence shown here is derived from an EMBL/GenBank/DDBJ whole genome shotgun (WGS) entry which is preliminary data.</text>
</comment>
<dbReference type="HOGENOM" id="CLU_1378367_0_0_1"/>
<accession>K2RQU2</accession>
<evidence type="ECO:0000313" key="3">
    <source>
        <dbReference type="Proteomes" id="UP000007129"/>
    </source>
</evidence>
<keyword evidence="1" id="KW-0812">Transmembrane</keyword>